<dbReference type="InterPro" id="IPR006054">
    <property type="entry name" value="DnaQ"/>
</dbReference>
<keyword evidence="4" id="KW-0540">Nuclease</keyword>
<dbReference type="GO" id="GO:0005524">
    <property type="term" value="F:ATP binding"/>
    <property type="evidence" value="ECO:0007669"/>
    <property type="project" value="UniProtKB-KW"/>
</dbReference>
<sequence length="408" mass="46744">MVVDLEATSTGSKAKIIQVGIVVIENGEIVDQYGTDVNPHEPLDSHIKELTGLTDQRLAVAPEFSQVAGRIFELVKDGVFVAHNVQFDANLLAEYLFFEGYELRTPRVDTVELAQVLYPQFEKYNLGILCQELGIKLDHAHTALSDAQATAELLLFMRQKLFQLPKGLLETLLNLADNLLYETYLVIEEVYQRQSLLSSHDLMEFHGLFLRKKSQSLKPRKLSKDFTKNMSLLGLDERPQQVEFAEKVEQLLKEQKTAFIQAQTGLGKTYGYLLLALSMESEGGILVSVPTKILQNQIMQEEGRRLKDTFHIDIHSLKGPQNYLKLDNFYKVLHRPESNRLFTRFKMQVLIWLTETETGDLDEIGQLYRYQHFLAELVHDGKLSKKSLFSSEDFWQRSKIGLNRVAFC</sequence>
<dbReference type="GO" id="GO:0003887">
    <property type="term" value="F:DNA-directed DNA polymerase activity"/>
    <property type="evidence" value="ECO:0007669"/>
    <property type="project" value="UniProtKB-KW"/>
</dbReference>
<evidence type="ECO:0000256" key="8">
    <source>
        <dbReference type="ARBA" id="ARBA00022840"/>
    </source>
</evidence>
<dbReference type="Pfam" id="PF00270">
    <property type="entry name" value="DEAD"/>
    <property type="match status" value="1"/>
</dbReference>
<dbReference type="Pfam" id="PF00929">
    <property type="entry name" value="RNase_T"/>
    <property type="match status" value="1"/>
</dbReference>
<dbReference type="InterPro" id="IPR014013">
    <property type="entry name" value="Helic_SF1/SF2_ATP-bd_DinG/Rad3"/>
</dbReference>
<dbReference type="NCBIfam" id="TIGR00573">
    <property type="entry name" value="dnaq"/>
    <property type="match status" value="1"/>
</dbReference>
<dbReference type="InterPro" id="IPR012337">
    <property type="entry name" value="RNaseH-like_sf"/>
</dbReference>
<keyword evidence="3" id="KW-0235">DNA replication</keyword>
<dbReference type="GO" id="GO:0045004">
    <property type="term" value="P:DNA replication proofreading"/>
    <property type="evidence" value="ECO:0007669"/>
    <property type="project" value="TreeGrafter"/>
</dbReference>
<dbReference type="InterPro" id="IPR036397">
    <property type="entry name" value="RNaseH_sf"/>
</dbReference>
<dbReference type="PANTHER" id="PTHR30231:SF41">
    <property type="entry name" value="DNA POLYMERASE III SUBUNIT EPSILON"/>
    <property type="match status" value="1"/>
</dbReference>
<dbReference type="SUPFAM" id="SSF53098">
    <property type="entry name" value="Ribonuclease H-like"/>
    <property type="match status" value="1"/>
</dbReference>
<keyword evidence="12" id="KW-0347">Helicase</keyword>
<dbReference type="SUPFAM" id="SSF52540">
    <property type="entry name" value="P-loop containing nucleoside triphosphate hydrolases"/>
    <property type="match status" value="1"/>
</dbReference>
<protein>
    <recommendedName>
        <fullName evidence="10">DNA polymerase III polC-type</fullName>
    </recommendedName>
</protein>
<dbReference type="Proteomes" id="UP000013315">
    <property type="component" value="Unassembled WGS sequence"/>
</dbReference>
<evidence type="ECO:0000256" key="4">
    <source>
        <dbReference type="ARBA" id="ARBA00022722"/>
    </source>
</evidence>
<accession>R0P4W6</accession>
<evidence type="ECO:0000313" key="12">
    <source>
        <dbReference type="EMBL" id="EOB32443.1"/>
    </source>
</evidence>
<dbReference type="GO" id="GO:0005829">
    <property type="term" value="C:cytosol"/>
    <property type="evidence" value="ECO:0007669"/>
    <property type="project" value="TreeGrafter"/>
</dbReference>
<evidence type="ECO:0000256" key="3">
    <source>
        <dbReference type="ARBA" id="ARBA00022705"/>
    </source>
</evidence>
<keyword evidence="6" id="KW-0378">Hydrolase</keyword>
<dbReference type="PANTHER" id="PTHR30231">
    <property type="entry name" value="DNA POLYMERASE III SUBUNIT EPSILON"/>
    <property type="match status" value="1"/>
</dbReference>
<evidence type="ECO:0000256" key="6">
    <source>
        <dbReference type="ARBA" id="ARBA00022801"/>
    </source>
</evidence>
<dbReference type="PATRIC" id="fig|1239793.3.peg.1140"/>
<dbReference type="GO" id="GO:0003677">
    <property type="term" value="F:DNA binding"/>
    <property type="evidence" value="ECO:0007669"/>
    <property type="project" value="InterPro"/>
</dbReference>
<dbReference type="EMBL" id="AQTU01000014">
    <property type="protein sequence ID" value="EOB32443.1"/>
    <property type="molecule type" value="Genomic_DNA"/>
</dbReference>
<dbReference type="InterPro" id="IPR011545">
    <property type="entry name" value="DEAD/DEAH_box_helicase_dom"/>
</dbReference>
<gene>
    <name evidence="12" type="ORF">D065_05856</name>
</gene>
<dbReference type="FunFam" id="3.30.420.10:FF:000045">
    <property type="entry name" value="3'-5' exonuclease DinG"/>
    <property type="match status" value="1"/>
</dbReference>
<keyword evidence="1" id="KW-0808">Transferase</keyword>
<reference evidence="12 13" key="1">
    <citation type="submission" date="2013-04" db="EMBL/GenBank/DDBJ databases">
        <authorList>
            <person name="Ikryannikova L.N."/>
            <person name="Ilina E.N."/>
            <person name="Kostryukova E.S."/>
            <person name="Semashko T.A."/>
            <person name="Karpova I.Y.U."/>
            <person name="Larin A.K."/>
            <person name="Ischenko D.S."/>
            <person name="Alekseev D.G."/>
            <person name="Klimova E.A."/>
            <person name="Filimonova A.V."/>
            <person name="Savinova T.A."/>
            <person name="Filimonova O.Y.U."/>
            <person name="Dubovickaya V.A."/>
            <person name="Sidorenko S.V."/>
            <person name="Govorun V.M."/>
        </authorList>
    </citation>
    <scope>NUCLEOTIDE SEQUENCE [LARGE SCALE GENOMIC DNA]</scope>
    <source>
        <strain evidence="12 13">13/39</strain>
    </source>
</reference>
<dbReference type="GO" id="GO:0004386">
    <property type="term" value="F:helicase activity"/>
    <property type="evidence" value="ECO:0007669"/>
    <property type="project" value="UniProtKB-KW"/>
</dbReference>
<keyword evidence="2" id="KW-0548">Nucleotidyltransferase</keyword>
<dbReference type="CDD" id="cd06127">
    <property type="entry name" value="DEDDh"/>
    <property type="match status" value="1"/>
</dbReference>
<evidence type="ECO:0000313" key="13">
    <source>
        <dbReference type="Proteomes" id="UP000013315"/>
    </source>
</evidence>
<dbReference type="SMART" id="SM00479">
    <property type="entry name" value="EXOIII"/>
    <property type="match status" value="1"/>
</dbReference>
<organism evidence="12 13">
    <name type="scientific">Streptococcus mitis 13/39</name>
    <dbReference type="NCBI Taxonomy" id="1239793"/>
    <lineage>
        <taxon>Bacteria</taxon>
        <taxon>Bacillati</taxon>
        <taxon>Bacillota</taxon>
        <taxon>Bacilli</taxon>
        <taxon>Lactobacillales</taxon>
        <taxon>Streptococcaceae</taxon>
        <taxon>Streptococcus</taxon>
        <taxon>Streptococcus mitis group</taxon>
    </lineage>
</organism>
<evidence type="ECO:0000256" key="7">
    <source>
        <dbReference type="ARBA" id="ARBA00022839"/>
    </source>
</evidence>
<comment type="caution">
    <text evidence="12">The sequence shown here is derived from an EMBL/GenBank/DDBJ whole genome shotgun (WGS) entry which is preliminary data.</text>
</comment>
<dbReference type="Gene3D" id="3.40.50.300">
    <property type="entry name" value="P-loop containing nucleotide triphosphate hydrolases"/>
    <property type="match status" value="1"/>
</dbReference>
<keyword evidence="8" id="KW-0067">ATP-binding</keyword>
<evidence type="ECO:0000256" key="5">
    <source>
        <dbReference type="ARBA" id="ARBA00022741"/>
    </source>
</evidence>
<evidence type="ECO:0000256" key="1">
    <source>
        <dbReference type="ARBA" id="ARBA00022679"/>
    </source>
</evidence>
<feature type="domain" description="Helicase ATP-binding" evidence="11">
    <location>
        <begin position="227"/>
        <end position="408"/>
    </location>
</feature>
<proteinExistence type="predicted"/>
<name>R0P4W6_STRMT</name>
<dbReference type="GO" id="GO:0008408">
    <property type="term" value="F:3'-5' exonuclease activity"/>
    <property type="evidence" value="ECO:0007669"/>
    <property type="project" value="TreeGrafter"/>
</dbReference>
<dbReference type="InterPro" id="IPR027417">
    <property type="entry name" value="P-loop_NTPase"/>
</dbReference>
<evidence type="ECO:0000259" key="11">
    <source>
        <dbReference type="PROSITE" id="PS51193"/>
    </source>
</evidence>
<evidence type="ECO:0000256" key="9">
    <source>
        <dbReference type="ARBA" id="ARBA00022932"/>
    </source>
</evidence>
<dbReference type="Gene3D" id="3.30.420.10">
    <property type="entry name" value="Ribonuclease H-like superfamily/Ribonuclease H"/>
    <property type="match status" value="1"/>
</dbReference>
<keyword evidence="9" id="KW-0239">DNA-directed DNA polymerase</keyword>
<dbReference type="InterPro" id="IPR013520">
    <property type="entry name" value="Ribonucl_H"/>
</dbReference>
<keyword evidence="5" id="KW-0547">Nucleotide-binding</keyword>
<dbReference type="PROSITE" id="PS51193">
    <property type="entry name" value="HELICASE_ATP_BIND_2"/>
    <property type="match status" value="1"/>
</dbReference>
<dbReference type="AlphaFoldDB" id="R0P4W6"/>
<keyword evidence="7" id="KW-0269">Exonuclease</keyword>
<evidence type="ECO:0000256" key="10">
    <source>
        <dbReference type="ARBA" id="ARBA00070925"/>
    </source>
</evidence>
<evidence type="ECO:0000256" key="2">
    <source>
        <dbReference type="ARBA" id="ARBA00022695"/>
    </source>
</evidence>